<protein>
    <submittedName>
        <fullName evidence="1">Macrophage receptor MARCO</fullName>
    </submittedName>
</protein>
<sequence length="257" mass="30394">MFFKSNSNYKVDHIQDYNDQVRLSKYISDINSQNFIEIKNDELKKCIEKLELTIGTNIIKKHFKKATTAFKQWVFSYAYKYSDILDDNNIDTNKIIERLRSLKSEVEGDYVSIKKDDNFLMREKFDSVMQPFFVWKSVKYKQEISKLLEGKEITLNANITESNSKKNAIKFSKIGSNSHYRYCDKFYLIRSEKQGIDLNHSFKMKNRKQKIQLIGLNDEASYYKLKNYENEVDLELVGYGEYINQDGGNDSKKEVEK</sequence>
<reference evidence="1 2" key="1">
    <citation type="journal article" date="2019" name="Environ. Microbiol.">
        <title>At the nexus of three kingdoms: the genome of the mycorrhizal fungus Gigaspora margarita provides insights into plant, endobacterial and fungal interactions.</title>
        <authorList>
            <person name="Venice F."/>
            <person name="Ghignone S."/>
            <person name="Salvioli di Fossalunga A."/>
            <person name="Amselem J."/>
            <person name="Novero M."/>
            <person name="Xianan X."/>
            <person name="Sedzielewska Toro K."/>
            <person name="Morin E."/>
            <person name="Lipzen A."/>
            <person name="Grigoriev I.V."/>
            <person name="Henrissat B."/>
            <person name="Martin F.M."/>
            <person name="Bonfante P."/>
        </authorList>
    </citation>
    <scope>NUCLEOTIDE SEQUENCE [LARGE SCALE GENOMIC DNA]</scope>
    <source>
        <strain evidence="1 2">BEG34</strain>
    </source>
</reference>
<dbReference type="Proteomes" id="UP000439903">
    <property type="component" value="Unassembled WGS sequence"/>
</dbReference>
<dbReference type="AlphaFoldDB" id="A0A8H4EUZ5"/>
<comment type="caution">
    <text evidence="1">The sequence shown here is derived from an EMBL/GenBank/DDBJ whole genome shotgun (WGS) entry which is preliminary data.</text>
</comment>
<proteinExistence type="predicted"/>
<keyword evidence="1" id="KW-0675">Receptor</keyword>
<organism evidence="1 2">
    <name type="scientific">Gigaspora margarita</name>
    <dbReference type="NCBI Taxonomy" id="4874"/>
    <lineage>
        <taxon>Eukaryota</taxon>
        <taxon>Fungi</taxon>
        <taxon>Fungi incertae sedis</taxon>
        <taxon>Mucoromycota</taxon>
        <taxon>Glomeromycotina</taxon>
        <taxon>Glomeromycetes</taxon>
        <taxon>Diversisporales</taxon>
        <taxon>Gigasporaceae</taxon>
        <taxon>Gigaspora</taxon>
    </lineage>
</organism>
<name>A0A8H4EUZ5_GIGMA</name>
<accession>A0A8H4EUZ5</accession>
<evidence type="ECO:0000313" key="1">
    <source>
        <dbReference type="EMBL" id="KAF0558395.1"/>
    </source>
</evidence>
<dbReference type="EMBL" id="WTPW01000021">
    <property type="protein sequence ID" value="KAF0558395.1"/>
    <property type="molecule type" value="Genomic_DNA"/>
</dbReference>
<keyword evidence="2" id="KW-1185">Reference proteome</keyword>
<evidence type="ECO:0000313" key="2">
    <source>
        <dbReference type="Proteomes" id="UP000439903"/>
    </source>
</evidence>
<gene>
    <name evidence="1" type="ORF">F8M41_009286</name>
</gene>